<dbReference type="InterPro" id="IPR000719">
    <property type="entry name" value="Prot_kinase_dom"/>
</dbReference>
<dbReference type="InterPro" id="IPR011009">
    <property type="entry name" value="Kinase-like_dom_sf"/>
</dbReference>
<reference evidence="2 3" key="1">
    <citation type="submission" date="2018-06" db="EMBL/GenBank/DDBJ databases">
        <title>Comparative genomics reveals the genomic features of Rhizophagus irregularis, R. cerebriforme, R. diaphanum and Gigaspora rosea, and their symbiotic lifestyle signature.</title>
        <authorList>
            <person name="Morin E."/>
            <person name="San Clemente H."/>
            <person name="Chen E.C.H."/>
            <person name="De La Providencia I."/>
            <person name="Hainaut M."/>
            <person name="Kuo A."/>
            <person name="Kohler A."/>
            <person name="Murat C."/>
            <person name="Tang N."/>
            <person name="Roy S."/>
            <person name="Loubradou J."/>
            <person name="Henrissat B."/>
            <person name="Grigoriev I.V."/>
            <person name="Corradi N."/>
            <person name="Roux C."/>
            <person name="Martin F.M."/>
        </authorList>
    </citation>
    <scope>NUCLEOTIDE SEQUENCE [LARGE SCALE GENOMIC DNA]</scope>
    <source>
        <strain evidence="2 3">DAOM 194757</strain>
    </source>
</reference>
<feature type="domain" description="Protein kinase" evidence="1">
    <location>
        <begin position="1"/>
        <end position="185"/>
    </location>
</feature>
<keyword evidence="3" id="KW-1185">Reference proteome</keyword>
<dbReference type="SUPFAM" id="SSF56112">
    <property type="entry name" value="Protein kinase-like (PK-like)"/>
    <property type="match status" value="1"/>
</dbReference>
<keyword evidence="2" id="KW-0418">Kinase</keyword>
<dbReference type="Pfam" id="PF07714">
    <property type="entry name" value="PK_Tyr_Ser-Thr"/>
    <property type="match status" value="1"/>
</dbReference>
<evidence type="ECO:0000259" key="1">
    <source>
        <dbReference type="PROSITE" id="PS50011"/>
    </source>
</evidence>
<comment type="caution">
    <text evidence="2">The sequence shown here is derived from an EMBL/GenBank/DDBJ whole genome shotgun (WGS) entry which is preliminary data.</text>
</comment>
<dbReference type="PANTHER" id="PTHR45756">
    <property type="entry name" value="PALMITOYLTRANSFERASE"/>
    <property type="match status" value="1"/>
</dbReference>
<protein>
    <submittedName>
        <fullName evidence="2">Kinase-like domain-containing protein</fullName>
    </submittedName>
</protein>
<dbReference type="AlphaFoldDB" id="A0A397UKC5"/>
<dbReference type="STRING" id="44941.A0A397UKC5"/>
<dbReference type="InterPro" id="IPR053215">
    <property type="entry name" value="TKL_Ser/Thr_kinase"/>
</dbReference>
<dbReference type="EMBL" id="QKWP01001233">
    <property type="protein sequence ID" value="RIB10564.1"/>
    <property type="molecule type" value="Genomic_DNA"/>
</dbReference>
<keyword evidence="2" id="KW-0808">Transferase</keyword>
<dbReference type="GO" id="GO:0005524">
    <property type="term" value="F:ATP binding"/>
    <property type="evidence" value="ECO:0007669"/>
    <property type="project" value="InterPro"/>
</dbReference>
<dbReference type="GO" id="GO:0004672">
    <property type="term" value="F:protein kinase activity"/>
    <property type="evidence" value="ECO:0007669"/>
    <property type="project" value="InterPro"/>
</dbReference>
<gene>
    <name evidence="2" type="ORF">C2G38_1979608</name>
</gene>
<dbReference type="PROSITE" id="PS50011">
    <property type="entry name" value="PROTEIN_KINASE_DOM"/>
    <property type="match status" value="1"/>
</dbReference>
<organism evidence="2 3">
    <name type="scientific">Gigaspora rosea</name>
    <dbReference type="NCBI Taxonomy" id="44941"/>
    <lineage>
        <taxon>Eukaryota</taxon>
        <taxon>Fungi</taxon>
        <taxon>Fungi incertae sedis</taxon>
        <taxon>Mucoromycota</taxon>
        <taxon>Glomeromycotina</taxon>
        <taxon>Glomeromycetes</taxon>
        <taxon>Diversisporales</taxon>
        <taxon>Gigasporaceae</taxon>
        <taxon>Gigaspora</taxon>
    </lineage>
</organism>
<evidence type="ECO:0000313" key="3">
    <source>
        <dbReference type="Proteomes" id="UP000266673"/>
    </source>
</evidence>
<evidence type="ECO:0000313" key="2">
    <source>
        <dbReference type="EMBL" id="RIB10564.1"/>
    </source>
</evidence>
<dbReference type="PRINTS" id="PR00109">
    <property type="entry name" value="TYRKINASE"/>
</dbReference>
<accession>A0A397UKC5</accession>
<sequence>MSYMSYGSLNEYLSKNFKDITWIMRLRFLRDIVKGIKWIHENKIMHRDIHDGNILLEKYNTTGSFIADLGFSRPVNEDPEGSEPKIYGIMPYVAPEVFNEKQYSFSSDIYSLGMIMWELTTGQRPFCDRAYDIHLMLNICSELRPDITEDTPFIWAILMQQCWHSDPLKRPSINEIYNEINSSYWNVNKIFIDAENKRQELLESGKFIVKSIHPHSKTHSQLLNPTIDSMLSNLFQNSRASTSSSIDYLQRVGSCHSFNIM</sequence>
<proteinExistence type="predicted"/>
<dbReference type="InterPro" id="IPR001245">
    <property type="entry name" value="Ser-Thr/Tyr_kinase_cat_dom"/>
</dbReference>
<dbReference type="Gene3D" id="1.10.510.10">
    <property type="entry name" value="Transferase(Phosphotransferase) domain 1"/>
    <property type="match status" value="1"/>
</dbReference>
<dbReference type="PANTHER" id="PTHR45756:SF1">
    <property type="entry name" value="PROTEIN KINASE DOMAIN CONTAINING PROTEIN"/>
    <property type="match status" value="1"/>
</dbReference>
<dbReference type="OrthoDB" id="2437815at2759"/>
<dbReference type="Proteomes" id="UP000266673">
    <property type="component" value="Unassembled WGS sequence"/>
</dbReference>
<name>A0A397UKC5_9GLOM</name>